<keyword evidence="2" id="KW-1185">Reference proteome</keyword>
<protein>
    <submittedName>
        <fullName evidence="1">Uncharacterized protein</fullName>
    </submittedName>
</protein>
<dbReference type="EMBL" id="BLXT01003625">
    <property type="protein sequence ID" value="GFO02751.1"/>
    <property type="molecule type" value="Genomic_DNA"/>
</dbReference>
<name>A0AAV4A3I1_9GAST</name>
<feature type="non-terminal residue" evidence="1">
    <location>
        <position position="1"/>
    </location>
</feature>
<sequence>ITVDQAVKEKYPTEKLRPPFVNDGYSMTRYVLTAYFTNASKICTEGRTKEQFDKEGTGENLWIQIDSNPMRLMKIAKREADIASPWVKGKCFYTMGKHYWYNINDNMDCEGFFPVFLLYNDGKLNAFGWALVADLPSSHYEHPGKETFGAFDKVKHVELFSMLEKLDIDGEI</sequence>
<organism evidence="1 2">
    <name type="scientific">Plakobranchus ocellatus</name>
    <dbReference type="NCBI Taxonomy" id="259542"/>
    <lineage>
        <taxon>Eukaryota</taxon>
        <taxon>Metazoa</taxon>
        <taxon>Spiralia</taxon>
        <taxon>Lophotrochozoa</taxon>
        <taxon>Mollusca</taxon>
        <taxon>Gastropoda</taxon>
        <taxon>Heterobranchia</taxon>
        <taxon>Euthyneura</taxon>
        <taxon>Panpulmonata</taxon>
        <taxon>Sacoglossa</taxon>
        <taxon>Placobranchoidea</taxon>
        <taxon>Plakobranchidae</taxon>
        <taxon>Plakobranchus</taxon>
    </lineage>
</organism>
<gene>
    <name evidence="1" type="ORF">PoB_002925600</name>
</gene>
<dbReference type="Proteomes" id="UP000735302">
    <property type="component" value="Unassembled WGS sequence"/>
</dbReference>
<evidence type="ECO:0000313" key="1">
    <source>
        <dbReference type="EMBL" id="GFO02751.1"/>
    </source>
</evidence>
<dbReference type="AlphaFoldDB" id="A0AAV4A3I1"/>
<reference evidence="1 2" key="1">
    <citation type="journal article" date="2021" name="Elife">
        <title>Chloroplast acquisition without the gene transfer in kleptoplastic sea slugs, Plakobranchus ocellatus.</title>
        <authorList>
            <person name="Maeda T."/>
            <person name="Takahashi S."/>
            <person name="Yoshida T."/>
            <person name="Shimamura S."/>
            <person name="Takaki Y."/>
            <person name="Nagai Y."/>
            <person name="Toyoda A."/>
            <person name="Suzuki Y."/>
            <person name="Arimoto A."/>
            <person name="Ishii H."/>
            <person name="Satoh N."/>
            <person name="Nishiyama T."/>
            <person name="Hasebe M."/>
            <person name="Maruyama T."/>
            <person name="Minagawa J."/>
            <person name="Obokata J."/>
            <person name="Shigenobu S."/>
        </authorList>
    </citation>
    <scope>NUCLEOTIDE SEQUENCE [LARGE SCALE GENOMIC DNA]</scope>
</reference>
<comment type="caution">
    <text evidence="1">The sequence shown here is derived from an EMBL/GenBank/DDBJ whole genome shotgun (WGS) entry which is preliminary data.</text>
</comment>
<proteinExistence type="predicted"/>
<accession>A0AAV4A3I1</accession>
<evidence type="ECO:0000313" key="2">
    <source>
        <dbReference type="Proteomes" id="UP000735302"/>
    </source>
</evidence>